<dbReference type="InterPro" id="IPR005232">
    <property type="entry name" value="LarE"/>
</dbReference>
<accession>A0A1X2LQ31</accession>
<dbReference type="SUPFAM" id="SSF52402">
    <property type="entry name" value="Adenine nucleotide alpha hydrolases-like"/>
    <property type="match status" value="1"/>
</dbReference>
<dbReference type="Gene3D" id="3.40.50.620">
    <property type="entry name" value="HUPs"/>
    <property type="match status" value="1"/>
</dbReference>
<dbReference type="InterPro" id="IPR052188">
    <property type="entry name" value="Ni-pincer_cofactor_biosynth"/>
</dbReference>
<evidence type="ECO:0000313" key="2">
    <source>
        <dbReference type="EMBL" id="OSC38400.1"/>
    </source>
</evidence>
<dbReference type="PANTHER" id="PTHR43169:SF2">
    <property type="entry name" value="NAD_GMP SYNTHASE DOMAIN-CONTAINING PROTEIN"/>
    <property type="match status" value="1"/>
</dbReference>
<comment type="caution">
    <text evidence="2">The sequence shown here is derived from an EMBL/GenBank/DDBJ whole genome shotgun (WGS) entry which is preliminary data.</text>
</comment>
<feature type="active site" description="Nucleophile and sulfur donor" evidence="1">
    <location>
        <position position="188"/>
    </location>
</feature>
<name>A0A1X2LQ31_9MYCO</name>
<dbReference type="EMBL" id="NCXP01000038">
    <property type="protein sequence ID" value="OSC38400.1"/>
    <property type="molecule type" value="Genomic_DNA"/>
</dbReference>
<keyword evidence="3" id="KW-1185">Reference proteome</keyword>
<proteinExistence type="predicted"/>
<gene>
    <name evidence="2" type="ORF">B8W66_20535</name>
</gene>
<dbReference type="InterPro" id="IPR014729">
    <property type="entry name" value="Rossmann-like_a/b/a_fold"/>
</dbReference>
<dbReference type="AlphaFoldDB" id="A0A1X2LQ31"/>
<protein>
    <submittedName>
        <fullName evidence="2">ATPase</fullName>
    </submittedName>
</protein>
<dbReference type="Proteomes" id="UP000193247">
    <property type="component" value="Unassembled WGS sequence"/>
</dbReference>
<evidence type="ECO:0000313" key="3">
    <source>
        <dbReference type="Proteomes" id="UP000193247"/>
    </source>
</evidence>
<dbReference type="PANTHER" id="PTHR43169">
    <property type="entry name" value="EXSB FAMILY PROTEIN"/>
    <property type="match status" value="1"/>
</dbReference>
<dbReference type="GO" id="GO:0016783">
    <property type="term" value="F:sulfurtransferase activity"/>
    <property type="evidence" value="ECO:0007669"/>
    <property type="project" value="InterPro"/>
</dbReference>
<dbReference type="STRING" id="1430326.B8W66_20535"/>
<dbReference type="OrthoDB" id="9776919at2"/>
<dbReference type="PIRSF" id="PIRSF006661">
    <property type="entry name" value="PP-lp_UCP006661"/>
    <property type="match status" value="1"/>
</dbReference>
<reference evidence="2 3" key="1">
    <citation type="submission" date="2017-04" db="EMBL/GenBank/DDBJ databases">
        <title>The new phylogeny of genus Mycobacterium.</title>
        <authorList>
            <person name="Tortoli E."/>
            <person name="Trovato A."/>
            <person name="Cirillo D.M."/>
        </authorList>
    </citation>
    <scope>NUCLEOTIDE SEQUENCE [LARGE SCALE GENOMIC DNA]</scope>
    <source>
        <strain evidence="2 3">TBL 1200985</strain>
    </source>
</reference>
<organism evidence="2 3">
    <name type="scientific">Mycobacterium decipiens</name>
    <dbReference type="NCBI Taxonomy" id="1430326"/>
    <lineage>
        <taxon>Bacteria</taxon>
        <taxon>Bacillati</taxon>
        <taxon>Actinomycetota</taxon>
        <taxon>Actinomycetes</taxon>
        <taxon>Mycobacteriales</taxon>
        <taxon>Mycobacteriaceae</taxon>
        <taxon>Mycobacterium</taxon>
    </lineage>
</organism>
<sequence>MTTTQNRRKEYEFRKGRSVTLTRLHRVLEEIPTRIVACSGGVDSLLLATVAHRTAPHSTVVAHAVTPAVPAAATARVIAHAKTENWTLELVRSKEFEDERYIANPRNRCYFCKSHLYAAIRELPTRDDATMLSGANINDLDEYRPGLVAASENHVRHPYVEAGLGKDDIRSIARKLDLNFAELPASPCLASRLYTDTAVTPSRLRAVEIGEDLLRMLTGIDVARCRLREEVVLIEVSAEDHALVTDEVIDQVAAAMQKVEPSLREVFLDDKPYRPGRALTVLS</sequence>
<evidence type="ECO:0000256" key="1">
    <source>
        <dbReference type="PIRSR" id="PIRSR006661-1"/>
    </source>
</evidence>